<dbReference type="Proteomes" id="UP000799755">
    <property type="component" value="Unassembled WGS sequence"/>
</dbReference>
<gene>
    <name evidence="1" type="ORF">BDR25DRAFT_274981</name>
</gene>
<evidence type="ECO:0000313" key="2">
    <source>
        <dbReference type="Proteomes" id="UP000799755"/>
    </source>
</evidence>
<name>A0ACB6RFX8_9PLEO</name>
<keyword evidence="2" id="KW-1185">Reference proteome</keyword>
<reference evidence="1" key="1">
    <citation type="journal article" date="2020" name="Stud. Mycol.">
        <title>101 Dothideomycetes genomes: a test case for predicting lifestyles and emergence of pathogens.</title>
        <authorList>
            <person name="Haridas S."/>
            <person name="Albert R."/>
            <person name="Binder M."/>
            <person name="Bloem J."/>
            <person name="Labutti K."/>
            <person name="Salamov A."/>
            <person name="Andreopoulos B."/>
            <person name="Baker S."/>
            <person name="Barry K."/>
            <person name="Bills G."/>
            <person name="Bluhm B."/>
            <person name="Cannon C."/>
            <person name="Castanera R."/>
            <person name="Culley D."/>
            <person name="Daum C."/>
            <person name="Ezra D."/>
            <person name="Gonzalez J."/>
            <person name="Henrissat B."/>
            <person name="Kuo A."/>
            <person name="Liang C."/>
            <person name="Lipzen A."/>
            <person name="Lutzoni F."/>
            <person name="Magnuson J."/>
            <person name="Mondo S."/>
            <person name="Nolan M."/>
            <person name="Ohm R."/>
            <person name="Pangilinan J."/>
            <person name="Park H.-J."/>
            <person name="Ramirez L."/>
            <person name="Alfaro M."/>
            <person name="Sun H."/>
            <person name="Tritt A."/>
            <person name="Yoshinaga Y."/>
            <person name="Zwiers L.-H."/>
            <person name="Turgeon B."/>
            <person name="Goodwin S."/>
            <person name="Spatafora J."/>
            <person name="Crous P."/>
            <person name="Grigoriev I."/>
        </authorList>
    </citation>
    <scope>NUCLEOTIDE SEQUENCE</scope>
    <source>
        <strain evidence="1">ATCC 200398</strain>
    </source>
</reference>
<protein>
    <submittedName>
        <fullName evidence="1">Uncharacterized protein</fullName>
    </submittedName>
</protein>
<comment type="caution">
    <text evidence="1">The sequence shown here is derived from an EMBL/GenBank/DDBJ whole genome shotgun (WGS) entry which is preliminary data.</text>
</comment>
<proteinExistence type="predicted"/>
<evidence type="ECO:0000313" key="1">
    <source>
        <dbReference type="EMBL" id="KAF2477668.1"/>
    </source>
</evidence>
<organism evidence="1 2">
    <name type="scientific">Lindgomyces ingoldianus</name>
    <dbReference type="NCBI Taxonomy" id="673940"/>
    <lineage>
        <taxon>Eukaryota</taxon>
        <taxon>Fungi</taxon>
        <taxon>Dikarya</taxon>
        <taxon>Ascomycota</taxon>
        <taxon>Pezizomycotina</taxon>
        <taxon>Dothideomycetes</taxon>
        <taxon>Pleosporomycetidae</taxon>
        <taxon>Pleosporales</taxon>
        <taxon>Lindgomycetaceae</taxon>
        <taxon>Lindgomyces</taxon>
    </lineage>
</organism>
<accession>A0ACB6RFX8</accession>
<sequence length="891" mass="99626">MSQVPAVTASVAASGSDKNATSPVSSGTLSSAPAPVLKLNSCVVCRRRKVRCDKQSPCANCRRANIACVFPSTDRPPKWARRLERLTINAAASNTLALQSADPGVSKVMNRLRNLENLVKELSGQLEQAQLEAAASSAAGSSGLNSPRRPTQDPDAEHQRHASRDANTNSVQTQFGRLVLQDASRSRYVSSGFWSRVNDELEGLKVDTRGLAGDESDSSSDEASPGKPPPTQELERTPLERHAFLFQHNLSPSVRDLREFHPLPSQIPFLLDVFSENVNFIVQIVHIPTVTKMVRNLRGSDMTLLTPSNEALMFSIYYAAITSMEEDDVLTNFSSSKTDLNLKYRLGLEHALAKADFLNAPDIVLVQALAIFLCLVRRHDSPRFVWMMTGLLIRMAQYLGLQRDGSQFKHLTPFEIEMRRKVWWAVCMLDLRASEDQGTDLTIANGSFDTKIPLNINDSDISPESDQMPTERDGVTDMSFARISCGLCDIMTQMMARLKDGAAGLEDQSRLLNEIYQKYEQGYFQYTTESGNIAYWVGVTIARLVMAKMTLIVFLPVLFSSPSEHFTDEIRTKLLISAIEVAEYNHELNAEQACRKWRWIYQTYTHWHAIVYLLIEVSRRPWSPIVERAWVALHSSWLIPSQTSMDKNLRIWFPLRKLMAKARKHRYTELNRLRADPQAAARLDMEEQKIPLPSSSGSLPPRSSNSIFRERWRNLVAIPEGPRDGTHTAVTSGAELSDSSMLITHTSQPTARTIYPYSAGDLSSNMASEPIYLGTSGQQGDQTLECTSIRDPEPAITINTPSDLALGQTAVSAYTPFPTVPTDWPDGRTMGPGFVPWMWADVDPSVDMFSNLNMDSIDFNMGMDDEVNWYNWVESAKGMDWDTRPSGHCQI</sequence>
<dbReference type="EMBL" id="MU003492">
    <property type="protein sequence ID" value="KAF2477668.1"/>
    <property type="molecule type" value="Genomic_DNA"/>
</dbReference>